<evidence type="ECO:0000256" key="4">
    <source>
        <dbReference type="ARBA" id="ARBA00023004"/>
    </source>
</evidence>
<evidence type="ECO:0000256" key="3">
    <source>
        <dbReference type="ARBA" id="ARBA00022723"/>
    </source>
</evidence>
<name>A0A212LMA2_9FIRM</name>
<dbReference type="EMBL" id="FMJE01000002">
    <property type="protein sequence ID" value="SCM78638.1"/>
    <property type="molecule type" value="Genomic_DNA"/>
</dbReference>
<dbReference type="GO" id="GO:0051536">
    <property type="term" value="F:iron-sulfur cluster binding"/>
    <property type="evidence" value="ECO:0007669"/>
    <property type="project" value="UniProtKB-KW"/>
</dbReference>
<dbReference type="PANTHER" id="PTHR43201:SF5">
    <property type="entry name" value="MEDIUM-CHAIN ACYL-COA LIGASE ACSF2, MITOCHONDRIAL"/>
    <property type="match status" value="1"/>
</dbReference>
<reference evidence="7" key="1">
    <citation type="submission" date="2016-08" db="EMBL/GenBank/DDBJ databases">
        <authorList>
            <person name="Seilhamer J.J."/>
        </authorList>
    </citation>
    <scope>NUCLEOTIDE SEQUENCE</scope>
    <source>
        <strain evidence="7">86</strain>
    </source>
</reference>
<dbReference type="PANTHER" id="PTHR43201">
    <property type="entry name" value="ACYL-COA SYNTHETASE"/>
    <property type="match status" value="1"/>
</dbReference>
<dbReference type="Gene3D" id="3.30.300.30">
    <property type="match status" value="1"/>
</dbReference>
<dbReference type="InterPro" id="IPR045851">
    <property type="entry name" value="AMP-bd_C_sf"/>
</dbReference>
<dbReference type="PROSITE" id="PS51379">
    <property type="entry name" value="4FE4S_FER_2"/>
    <property type="match status" value="2"/>
</dbReference>
<keyword evidence="5" id="KW-0411">Iron-sulfur</keyword>
<dbReference type="InterPro" id="IPR042099">
    <property type="entry name" value="ANL_N_sf"/>
</dbReference>
<evidence type="ECO:0000256" key="2">
    <source>
        <dbReference type="ARBA" id="ARBA00022598"/>
    </source>
</evidence>
<dbReference type="PROSITE" id="PS00455">
    <property type="entry name" value="AMP_BINDING"/>
    <property type="match status" value="1"/>
</dbReference>
<dbReference type="InterPro" id="IPR025110">
    <property type="entry name" value="AMP-bd_C"/>
</dbReference>
<feature type="domain" description="4Fe-4S ferredoxin-type" evidence="6">
    <location>
        <begin position="568"/>
        <end position="597"/>
    </location>
</feature>
<evidence type="ECO:0000313" key="7">
    <source>
        <dbReference type="EMBL" id="SCM78638.1"/>
    </source>
</evidence>
<dbReference type="Pfam" id="PF12838">
    <property type="entry name" value="Fer4_7"/>
    <property type="match status" value="1"/>
</dbReference>
<dbReference type="InterPro" id="IPR017900">
    <property type="entry name" value="4Fe4S_Fe_S_CS"/>
</dbReference>
<keyword evidence="3" id="KW-0479">Metal-binding</keyword>
<sequence>MLTVIPASRLLRSIPYRGENMSFETLTQLLTYRALHDSERIFISVPEQGKDLTYGAFYLAAQKLAQQLTRQGLQKGGRAALILENGANWVIAFWGVLLAGGVVIPLNPRFTPAEISGLLDQAKTQLIIANHEGANALPPDLLPGSNSWQQTSIDGNEEIYITVLEQPRRAVVHESQPSSADEALLLFTSGSTGVPKGVVLSHGNLLAEAGYIGQGHQLTAADIVLCILPFFHINGLVITMITPVFTGGRAVIPHKFSAGRFWELVNQYQVTWFSAVPTILSILLSKDETITARTTSLRFARSASSSLPVAILQEFEKRYGVPVIEAYGLSEAGSQVATNPLPPGVRKAGSVGLPVGNKIQVVDELGNPVAAGRAGEVILQGANVTKGYLDNLQASRESFQNGWFYTGDLGYFDEEGYLFLTGRKKELINRAGEKISPREVDEILYQLAEIELAAAVGVPDDLFGEEIVAFVQLRPGFQLNAERVLKHCKAYLADFKIPKQILFIEDFPKGANGKIQRRRLAGLYSRLTAASAAAAGNEDAAVSQYWQKPSRKELSAIMDCKQQQIKKYKVEVDGQGCKDCGYCIEVCPCGVFTQADYFNDKGYRPVLAKSSAACIGCRRCFFACPDFSISIDEQPAKEDYSEKSI</sequence>
<comment type="similarity">
    <text evidence="1">Belongs to the ATP-dependent AMP-binding enzyme family.</text>
</comment>
<organism evidence="7">
    <name type="scientific">uncultured Sporomusa sp</name>
    <dbReference type="NCBI Taxonomy" id="307249"/>
    <lineage>
        <taxon>Bacteria</taxon>
        <taxon>Bacillati</taxon>
        <taxon>Bacillota</taxon>
        <taxon>Negativicutes</taxon>
        <taxon>Selenomonadales</taxon>
        <taxon>Sporomusaceae</taxon>
        <taxon>Sporomusa</taxon>
        <taxon>environmental samples</taxon>
    </lineage>
</organism>
<gene>
    <name evidence="7" type="ORF">KL86SPO_20164</name>
</gene>
<dbReference type="AlphaFoldDB" id="A0A212LMA2"/>
<dbReference type="GO" id="GO:0031956">
    <property type="term" value="F:medium-chain fatty acid-CoA ligase activity"/>
    <property type="evidence" value="ECO:0007669"/>
    <property type="project" value="TreeGrafter"/>
</dbReference>
<dbReference type="Pfam" id="PF13193">
    <property type="entry name" value="AMP-binding_C"/>
    <property type="match status" value="1"/>
</dbReference>
<proteinExistence type="inferred from homology"/>
<evidence type="ECO:0000256" key="5">
    <source>
        <dbReference type="ARBA" id="ARBA00023014"/>
    </source>
</evidence>
<evidence type="ECO:0000256" key="1">
    <source>
        <dbReference type="ARBA" id="ARBA00006432"/>
    </source>
</evidence>
<dbReference type="GO" id="GO:0006631">
    <property type="term" value="P:fatty acid metabolic process"/>
    <property type="evidence" value="ECO:0007669"/>
    <property type="project" value="TreeGrafter"/>
</dbReference>
<dbReference type="Pfam" id="PF00501">
    <property type="entry name" value="AMP-binding"/>
    <property type="match status" value="1"/>
</dbReference>
<protein>
    <submittedName>
        <fullName evidence="7">AMP-dependent synthetase and ligase</fullName>
    </submittedName>
</protein>
<dbReference type="GO" id="GO:0046872">
    <property type="term" value="F:metal ion binding"/>
    <property type="evidence" value="ECO:0007669"/>
    <property type="project" value="UniProtKB-KW"/>
</dbReference>
<dbReference type="PROSITE" id="PS00198">
    <property type="entry name" value="4FE4S_FER_1"/>
    <property type="match status" value="2"/>
</dbReference>
<keyword evidence="2 7" id="KW-0436">Ligase</keyword>
<keyword evidence="4" id="KW-0408">Iron</keyword>
<dbReference type="Gene3D" id="3.40.50.12780">
    <property type="entry name" value="N-terminal domain of ligase-like"/>
    <property type="match status" value="1"/>
</dbReference>
<dbReference type="SUPFAM" id="SSF56801">
    <property type="entry name" value="Acetyl-CoA synthetase-like"/>
    <property type="match status" value="1"/>
</dbReference>
<dbReference type="Gene3D" id="3.30.70.20">
    <property type="match status" value="1"/>
</dbReference>
<evidence type="ECO:0000259" key="6">
    <source>
        <dbReference type="PROSITE" id="PS51379"/>
    </source>
</evidence>
<feature type="domain" description="4Fe-4S ferredoxin-type" evidence="6">
    <location>
        <begin position="603"/>
        <end position="634"/>
    </location>
</feature>
<accession>A0A212LMA2</accession>
<dbReference type="SUPFAM" id="SSF54862">
    <property type="entry name" value="4Fe-4S ferredoxins"/>
    <property type="match status" value="1"/>
</dbReference>
<dbReference type="InterPro" id="IPR020845">
    <property type="entry name" value="AMP-binding_CS"/>
</dbReference>
<dbReference type="InterPro" id="IPR017896">
    <property type="entry name" value="4Fe4S_Fe-S-bd"/>
</dbReference>
<dbReference type="InterPro" id="IPR000873">
    <property type="entry name" value="AMP-dep_synth/lig_dom"/>
</dbReference>